<evidence type="ECO:0000256" key="10">
    <source>
        <dbReference type="SAM" id="Phobius"/>
    </source>
</evidence>
<dbReference type="SUPFAM" id="SSF81321">
    <property type="entry name" value="Family A G protein-coupled receptor-like"/>
    <property type="match status" value="1"/>
</dbReference>
<sequence length="479" mass="55670">MLLHLATLTLILLNEVKSDFISEGTWKDMKNASIDNPEEYCKNKNCIVKCCPDGHVIKIKFGNFLCHPLRIDYSEFNKNITWDDSLRKTNVSYFHFIQNDRFSDLNPELSFKFELLKNGSMMVDGSVKERLSFCVDFLSWKRNTKHKLVFQLNPEPEQDEDAKNLFNVAGMLISSFFMCLVLVVYALLPNLQNIAGKVLMAYLFSLSVGYILRALQILDFVSTLTVSFSCSELSPAFYYFLLSSFFWLNIMSFDLFWTLRGQRKCRDIHRQGEGVKFFYYSIYAWGTPLLITLLVIIVEKQELYSDSKYEPPFSNCFADGFSSRLYMLLPIGIMTLINCVLFSMTVYNIWLIKRNVVSNNESRNTKKQQNRFVIYIKLFILMGVTFTLEQFPMAGLVCYILLNSIIVLSGVFMFYMFVCKKNIILMLCKRFNIQNRFVDRQRPSNYSCVESSKCSQIKSRYSQKSSVKSVESSTLTTEI</sequence>
<evidence type="ECO:0000256" key="5">
    <source>
        <dbReference type="ARBA" id="ARBA00022989"/>
    </source>
</evidence>
<dbReference type="InterPro" id="IPR051384">
    <property type="entry name" value="Mth_GPCR"/>
</dbReference>
<comment type="caution">
    <text evidence="13">The sequence shown here is derived from an EMBL/GenBank/DDBJ whole genome shotgun (WGS) entry which is preliminary data.</text>
</comment>
<evidence type="ECO:0000256" key="7">
    <source>
        <dbReference type="ARBA" id="ARBA00023136"/>
    </source>
</evidence>
<evidence type="ECO:0000256" key="3">
    <source>
        <dbReference type="ARBA" id="ARBA00022692"/>
    </source>
</evidence>
<feature type="transmembrane region" description="Helical" evidence="10">
    <location>
        <begin position="372"/>
        <end position="388"/>
    </location>
</feature>
<dbReference type="GO" id="GO:0007166">
    <property type="term" value="P:cell surface receptor signaling pathway"/>
    <property type="evidence" value="ECO:0007669"/>
    <property type="project" value="InterPro"/>
</dbReference>
<feature type="chain" id="PRO_5035944309" description="G-protein coupled receptors family 2 profile 2 domain-containing protein" evidence="11">
    <location>
        <begin position="19"/>
        <end position="479"/>
    </location>
</feature>
<keyword evidence="3 10" id="KW-0812">Transmembrane</keyword>
<keyword evidence="4 11" id="KW-0732">Signal</keyword>
<feature type="signal peptide" evidence="11">
    <location>
        <begin position="1"/>
        <end position="18"/>
    </location>
</feature>
<feature type="domain" description="G-protein coupled receptors family 2 profile 2" evidence="12">
    <location>
        <begin position="163"/>
        <end position="421"/>
    </location>
</feature>
<dbReference type="Gene3D" id="1.20.1070.10">
    <property type="entry name" value="Rhodopsin 7-helix transmembrane proteins"/>
    <property type="match status" value="1"/>
</dbReference>
<evidence type="ECO:0000256" key="9">
    <source>
        <dbReference type="ARBA" id="ARBA00023224"/>
    </source>
</evidence>
<evidence type="ECO:0000256" key="2">
    <source>
        <dbReference type="ARBA" id="ARBA00008979"/>
    </source>
</evidence>
<dbReference type="GO" id="GO:0008528">
    <property type="term" value="F:G protein-coupled peptide receptor activity"/>
    <property type="evidence" value="ECO:0007669"/>
    <property type="project" value="TreeGrafter"/>
</dbReference>
<keyword evidence="6" id="KW-0297">G-protein coupled receptor</keyword>
<dbReference type="EMBL" id="CADEBC010000858">
    <property type="protein sequence ID" value="CAB3261688.1"/>
    <property type="molecule type" value="Genomic_DNA"/>
</dbReference>
<dbReference type="GO" id="GO:0005886">
    <property type="term" value="C:plasma membrane"/>
    <property type="evidence" value="ECO:0007669"/>
    <property type="project" value="TreeGrafter"/>
</dbReference>
<organism evidence="13 14">
    <name type="scientific">Arctia plantaginis</name>
    <name type="common">Wood tiger moth</name>
    <name type="synonym">Phalaena plantaginis</name>
    <dbReference type="NCBI Taxonomy" id="874455"/>
    <lineage>
        <taxon>Eukaryota</taxon>
        <taxon>Metazoa</taxon>
        <taxon>Ecdysozoa</taxon>
        <taxon>Arthropoda</taxon>
        <taxon>Hexapoda</taxon>
        <taxon>Insecta</taxon>
        <taxon>Pterygota</taxon>
        <taxon>Neoptera</taxon>
        <taxon>Endopterygota</taxon>
        <taxon>Lepidoptera</taxon>
        <taxon>Glossata</taxon>
        <taxon>Ditrysia</taxon>
        <taxon>Noctuoidea</taxon>
        <taxon>Erebidae</taxon>
        <taxon>Arctiinae</taxon>
        <taxon>Arctia</taxon>
    </lineage>
</organism>
<feature type="transmembrane region" description="Helical" evidence="10">
    <location>
        <begin position="236"/>
        <end position="257"/>
    </location>
</feature>
<protein>
    <recommendedName>
        <fullName evidence="12">G-protein coupled receptors family 2 profile 2 domain-containing protein</fullName>
    </recommendedName>
</protein>
<comment type="subcellular location">
    <subcellularLocation>
        <location evidence="1">Endomembrane system</location>
        <topology evidence="1">Multi-pass membrane protein</topology>
    </subcellularLocation>
</comment>
<feature type="transmembrane region" description="Helical" evidence="10">
    <location>
        <begin position="165"/>
        <end position="187"/>
    </location>
</feature>
<dbReference type="PROSITE" id="PS50261">
    <property type="entry name" value="G_PROTEIN_RECEP_F2_4"/>
    <property type="match status" value="1"/>
</dbReference>
<evidence type="ECO:0000313" key="13">
    <source>
        <dbReference type="EMBL" id="CAB3261688.1"/>
    </source>
</evidence>
<dbReference type="CDD" id="cd15039">
    <property type="entry name" value="7tmB3_Methuselah-like"/>
    <property type="match status" value="1"/>
</dbReference>
<evidence type="ECO:0000256" key="6">
    <source>
        <dbReference type="ARBA" id="ARBA00023040"/>
    </source>
</evidence>
<dbReference type="OrthoDB" id="6134459at2759"/>
<feature type="transmembrane region" description="Helical" evidence="10">
    <location>
        <begin position="199"/>
        <end position="216"/>
    </location>
</feature>
<dbReference type="SUPFAM" id="SSF63877">
    <property type="entry name" value="Methuselah ectodomain"/>
    <property type="match status" value="1"/>
</dbReference>
<comment type="similarity">
    <text evidence="2">Belongs to the G-protein coupled receptor 2 family. Mth subfamily.</text>
</comment>
<keyword evidence="7 10" id="KW-0472">Membrane</keyword>
<feature type="transmembrane region" description="Helical" evidence="10">
    <location>
        <begin position="394"/>
        <end position="417"/>
    </location>
</feature>
<evidence type="ECO:0000256" key="11">
    <source>
        <dbReference type="SAM" id="SignalP"/>
    </source>
</evidence>
<evidence type="ECO:0000259" key="12">
    <source>
        <dbReference type="PROSITE" id="PS50261"/>
    </source>
</evidence>
<dbReference type="Gene3D" id="2.170.180.11">
    <property type="entry name" value="Methuselah ectodomain, domain 2"/>
    <property type="match status" value="1"/>
</dbReference>
<dbReference type="Proteomes" id="UP000494106">
    <property type="component" value="Unassembled WGS sequence"/>
</dbReference>
<keyword evidence="5 10" id="KW-1133">Transmembrane helix</keyword>
<dbReference type="PANTHER" id="PTHR47154:SF2">
    <property type="entry name" value="G-PROTEIN COUPLED RECEPTOR MTH-RELATED"/>
    <property type="match status" value="1"/>
</dbReference>
<keyword evidence="14" id="KW-1185">Reference proteome</keyword>
<evidence type="ECO:0000256" key="1">
    <source>
        <dbReference type="ARBA" id="ARBA00004127"/>
    </source>
</evidence>
<evidence type="ECO:0000313" key="14">
    <source>
        <dbReference type="Proteomes" id="UP000494106"/>
    </source>
</evidence>
<reference evidence="13 14" key="1">
    <citation type="submission" date="2020-04" db="EMBL/GenBank/DDBJ databases">
        <authorList>
            <person name="Wallbank WR R."/>
            <person name="Pardo Diaz C."/>
            <person name="Kozak K."/>
            <person name="Martin S."/>
            <person name="Jiggins C."/>
            <person name="Moest M."/>
            <person name="Warren A I."/>
            <person name="Byers J.R.P. K."/>
            <person name="Montejo-Kovacevich G."/>
            <person name="Yen C E."/>
        </authorList>
    </citation>
    <scope>NUCLEOTIDE SEQUENCE [LARGE SCALE GENOMIC DNA]</scope>
</reference>
<gene>
    <name evidence="13" type="ORF">APLA_LOCUS18084</name>
</gene>
<feature type="transmembrane region" description="Helical" evidence="10">
    <location>
        <begin position="277"/>
        <end position="298"/>
    </location>
</feature>
<dbReference type="InterPro" id="IPR023311">
    <property type="entry name" value="Methusela_ecto_dom_2"/>
</dbReference>
<dbReference type="InterPro" id="IPR017981">
    <property type="entry name" value="GPCR_2-like_7TM"/>
</dbReference>
<evidence type="ECO:0000256" key="8">
    <source>
        <dbReference type="ARBA" id="ARBA00023170"/>
    </source>
</evidence>
<evidence type="ECO:0000256" key="4">
    <source>
        <dbReference type="ARBA" id="ARBA00022729"/>
    </source>
</evidence>
<dbReference type="InterPro" id="IPR036272">
    <property type="entry name" value="Methuselah_N_sf"/>
</dbReference>
<dbReference type="AlphaFoldDB" id="A0A8S1BT82"/>
<feature type="transmembrane region" description="Helical" evidence="10">
    <location>
        <begin position="327"/>
        <end position="351"/>
    </location>
</feature>
<dbReference type="GO" id="GO:0012505">
    <property type="term" value="C:endomembrane system"/>
    <property type="evidence" value="ECO:0007669"/>
    <property type="project" value="UniProtKB-SubCell"/>
</dbReference>
<keyword evidence="8" id="KW-0675">Receptor</keyword>
<accession>A0A8S1BT82</accession>
<dbReference type="PANTHER" id="PTHR47154">
    <property type="entry name" value="G-PROTEIN COUPLED RECEPTOR MTH-RELATED"/>
    <property type="match status" value="1"/>
</dbReference>
<name>A0A8S1BT82_ARCPL</name>
<keyword evidence="9" id="KW-0807">Transducer</keyword>
<proteinExistence type="inferred from homology"/>